<evidence type="ECO:0000256" key="3">
    <source>
        <dbReference type="ARBA" id="ARBA00023163"/>
    </source>
</evidence>
<accession>A0A2T0LFJ0</accession>
<evidence type="ECO:0000259" key="5">
    <source>
        <dbReference type="PROSITE" id="PS50932"/>
    </source>
</evidence>
<evidence type="ECO:0000256" key="2">
    <source>
        <dbReference type="ARBA" id="ARBA00023125"/>
    </source>
</evidence>
<dbReference type="OrthoDB" id="9775106at2"/>
<dbReference type="PROSITE" id="PS00356">
    <property type="entry name" value="HTH_LACI_1"/>
    <property type="match status" value="1"/>
</dbReference>
<feature type="region of interest" description="Disordered" evidence="4">
    <location>
        <begin position="331"/>
        <end position="350"/>
    </location>
</feature>
<dbReference type="GO" id="GO:0000976">
    <property type="term" value="F:transcription cis-regulatory region binding"/>
    <property type="evidence" value="ECO:0007669"/>
    <property type="project" value="TreeGrafter"/>
</dbReference>
<keyword evidence="3" id="KW-0804">Transcription</keyword>
<dbReference type="AlphaFoldDB" id="A0A2T0LFJ0"/>
<dbReference type="GO" id="GO:0003700">
    <property type="term" value="F:DNA-binding transcription factor activity"/>
    <property type="evidence" value="ECO:0007669"/>
    <property type="project" value="TreeGrafter"/>
</dbReference>
<name>A0A2T0LFJ0_9BACL</name>
<proteinExistence type="predicted"/>
<dbReference type="CDD" id="cd01392">
    <property type="entry name" value="HTH_LacI"/>
    <property type="match status" value="1"/>
</dbReference>
<feature type="compositionally biased region" description="Basic and acidic residues" evidence="4">
    <location>
        <begin position="341"/>
        <end position="350"/>
    </location>
</feature>
<dbReference type="PANTHER" id="PTHR30146">
    <property type="entry name" value="LACI-RELATED TRANSCRIPTIONAL REPRESSOR"/>
    <property type="match status" value="1"/>
</dbReference>
<feature type="domain" description="HTH lacI-type" evidence="5">
    <location>
        <begin position="2"/>
        <end position="56"/>
    </location>
</feature>
<dbReference type="Gene3D" id="1.10.260.40">
    <property type="entry name" value="lambda repressor-like DNA-binding domains"/>
    <property type="match status" value="1"/>
</dbReference>
<gene>
    <name evidence="6" type="ORF">CLV97_10914</name>
</gene>
<protein>
    <submittedName>
        <fullName evidence="6">LacI family transcriptional regulator</fullName>
    </submittedName>
</protein>
<dbReference type="Gene3D" id="3.40.50.2300">
    <property type="match status" value="2"/>
</dbReference>
<dbReference type="SUPFAM" id="SSF47413">
    <property type="entry name" value="lambda repressor-like DNA-binding domains"/>
    <property type="match status" value="1"/>
</dbReference>
<dbReference type="Pfam" id="PF13377">
    <property type="entry name" value="Peripla_BP_3"/>
    <property type="match status" value="1"/>
</dbReference>
<dbReference type="InterPro" id="IPR010982">
    <property type="entry name" value="Lambda_DNA-bd_dom_sf"/>
</dbReference>
<dbReference type="PROSITE" id="PS50932">
    <property type="entry name" value="HTH_LACI_2"/>
    <property type="match status" value="1"/>
</dbReference>
<dbReference type="RefSeq" id="WP_106344849.1">
    <property type="nucleotide sequence ID" value="NZ_PVNE01000009.1"/>
</dbReference>
<dbReference type="InterPro" id="IPR046335">
    <property type="entry name" value="LacI/GalR-like_sensor"/>
</dbReference>
<sequence>MATIKDVAKLAGVSISTASLALNNQPHVREETRKKVLEAAKQLNYQPNGIARDLKSSKTYTIGLILADLAGPFYSELIRGIQDVTASNGYDLVALSAVGENPKSVRYIQEKRTDGMIIMAHNISTEMIRKAARPDFPIIVLDRKMEADHIYSVGVDNRKAAFEAVSYLLKKGYRRIGYLGGPSNSTDNQQRFLGYRDALKAQGLKVEPKWCLQGRFVKEGGYQAVKLLAAQDLLPEAIFSANDEMAIGAMEALEERGIKVPQEVAIVGFDDIQLARYVRPALTTVRQPMYDMGSMAASLLFRLFQKDRSVRSVMLETELIIRESCGGNPSISGGMGNGMEGSDRWSLRNV</sequence>
<comment type="caution">
    <text evidence="6">The sequence shown here is derived from an EMBL/GenBank/DDBJ whole genome shotgun (WGS) entry which is preliminary data.</text>
</comment>
<evidence type="ECO:0000256" key="4">
    <source>
        <dbReference type="SAM" id="MobiDB-lite"/>
    </source>
</evidence>
<dbReference type="PANTHER" id="PTHR30146:SF109">
    <property type="entry name" value="HTH-TYPE TRANSCRIPTIONAL REGULATOR GALS"/>
    <property type="match status" value="1"/>
</dbReference>
<keyword evidence="7" id="KW-1185">Reference proteome</keyword>
<dbReference type="EMBL" id="PVNE01000009">
    <property type="protein sequence ID" value="PRX40963.1"/>
    <property type="molecule type" value="Genomic_DNA"/>
</dbReference>
<evidence type="ECO:0000313" key="6">
    <source>
        <dbReference type="EMBL" id="PRX40963.1"/>
    </source>
</evidence>
<organism evidence="6 7">
    <name type="scientific">Planifilum fimeticola</name>
    <dbReference type="NCBI Taxonomy" id="201975"/>
    <lineage>
        <taxon>Bacteria</taxon>
        <taxon>Bacillati</taxon>
        <taxon>Bacillota</taxon>
        <taxon>Bacilli</taxon>
        <taxon>Bacillales</taxon>
        <taxon>Thermoactinomycetaceae</taxon>
        <taxon>Planifilum</taxon>
    </lineage>
</organism>
<dbReference type="Pfam" id="PF00356">
    <property type="entry name" value="LacI"/>
    <property type="match status" value="1"/>
</dbReference>
<dbReference type="Proteomes" id="UP000237797">
    <property type="component" value="Unassembled WGS sequence"/>
</dbReference>
<keyword evidence="2" id="KW-0238">DNA-binding</keyword>
<dbReference type="SUPFAM" id="SSF53822">
    <property type="entry name" value="Periplasmic binding protein-like I"/>
    <property type="match status" value="1"/>
</dbReference>
<dbReference type="CDD" id="cd06267">
    <property type="entry name" value="PBP1_LacI_sugar_binding-like"/>
    <property type="match status" value="1"/>
</dbReference>
<dbReference type="SMART" id="SM00354">
    <property type="entry name" value="HTH_LACI"/>
    <property type="match status" value="1"/>
</dbReference>
<dbReference type="InterPro" id="IPR028082">
    <property type="entry name" value="Peripla_BP_I"/>
</dbReference>
<keyword evidence="1" id="KW-0805">Transcription regulation</keyword>
<evidence type="ECO:0000256" key="1">
    <source>
        <dbReference type="ARBA" id="ARBA00023015"/>
    </source>
</evidence>
<reference evidence="6 7" key="1">
    <citation type="submission" date="2018-03" db="EMBL/GenBank/DDBJ databases">
        <title>Genomic Encyclopedia of Archaeal and Bacterial Type Strains, Phase II (KMG-II): from individual species to whole genera.</title>
        <authorList>
            <person name="Goeker M."/>
        </authorList>
    </citation>
    <scope>NUCLEOTIDE SEQUENCE [LARGE SCALE GENOMIC DNA]</scope>
    <source>
        <strain evidence="6 7">DSM 44946</strain>
    </source>
</reference>
<evidence type="ECO:0000313" key="7">
    <source>
        <dbReference type="Proteomes" id="UP000237797"/>
    </source>
</evidence>
<dbReference type="InterPro" id="IPR000843">
    <property type="entry name" value="HTH_LacI"/>
</dbReference>